<feature type="domain" description="Helicase ATP-binding" evidence="2">
    <location>
        <begin position="280"/>
        <end position="423"/>
    </location>
</feature>
<keyword evidence="4" id="KW-0067">ATP-binding</keyword>
<feature type="domain" description="Helicase C-terminal" evidence="3">
    <location>
        <begin position="720"/>
        <end position="888"/>
    </location>
</feature>
<dbReference type="SMART" id="SM00487">
    <property type="entry name" value="DEXDc"/>
    <property type="match status" value="1"/>
</dbReference>
<dbReference type="AlphaFoldDB" id="A0A7C4Q4Z8"/>
<evidence type="ECO:0000259" key="2">
    <source>
        <dbReference type="PROSITE" id="PS51192"/>
    </source>
</evidence>
<keyword evidence="4" id="KW-0347">Helicase</keyword>
<keyword evidence="4" id="KW-0547">Nucleotide-binding</keyword>
<dbReference type="EMBL" id="DSXR01000079">
    <property type="protein sequence ID" value="HGS87532.1"/>
    <property type="molecule type" value="Genomic_DNA"/>
</dbReference>
<dbReference type="Gene3D" id="3.30.870.10">
    <property type="entry name" value="Endonuclease Chain A"/>
    <property type="match status" value="1"/>
</dbReference>
<evidence type="ECO:0000313" key="4">
    <source>
        <dbReference type="EMBL" id="HGS87532.1"/>
    </source>
</evidence>
<dbReference type="InterPro" id="IPR038718">
    <property type="entry name" value="SNF2-like_sf"/>
</dbReference>
<dbReference type="InterPro" id="IPR027417">
    <property type="entry name" value="P-loop_NTPase"/>
</dbReference>
<name>A0A7C4Q4Z8_9CHLR</name>
<dbReference type="CDD" id="cd09178">
    <property type="entry name" value="PLDc_N_Snf2_like"/>
    <property type="match status" value="1"/>
</dbReference>
<reference evidence="4" key="1">
    <citation type="journal article" date="2020" name="mSystems">
        <title>Genome- and Community-Level Interaction Insights into Carbon Utilization and Element Cycling Functions of Hydrothermarchaeota in Hydrothermal Sediment.</title>
        <authorList>
            <person name="Zhou Z."/>
            <person name="Liu Y."/>
            <person name="Xu W."/>
            <person name="Pan J."/>
            <person name="Luo Z.H."/>
            <person name="Li M."/>
        </authorList>
    </citation>
    <scope>NUCLEOTIDE SEQUENCE [LARGE SCALE GENOMIC DNA]</scope>
    <source>
        <strain evidence="4">SpSt-556</strain>
    </source>
</reference>
<dbReference type="InterPro" id="IPR049730">
    <property type="entry name" value="SNF2/RAD54-like_C"/>
</dbReference>
<organism evidence="4">
    <name type="scientific">Bellilinea caldifistulae</name>
    <dbReference type="NCBI Taxonomy" id="360411"/>
    <lineage>
        <taxon>Bacteria</taxon>
        <taxon>Bacillati</taxon>
        <taxon>Chloroflexota</taxon>
        <taxon>Anaerolineae</taxon>
        <taxon>Anaerolineales</taxon>
        <taxon>Anaerolineaceae</taxon>
        <taxon>Bellilinea</taxon>
    </lineage>
</organism>
<protein>
    <submittedName>
        <fullName evidence="4">Helicase</fullName>
    </submittedName>
</protein>
<dbReference type="GO" id="GO:0005524">
    <property type="term" value="F:ATP binding"/>
    <property type="evidence" value="ECO:0007669"/>
    <property type="project" value="InterPro"/>
</dbReference>
<dbReference type="PROSITE" id="PS51192">
    <property type="entry name" value="HELICASE_ATP_BIND_1"/>
    <property type="match status" value="1"/>
</dbReference>
<proteinExistence type="predicted"/>
<dbReference type="CDD" id="cd18793">
    <property type="entry name" value="SF2_C_SNF"/>
    <property type="match status" value="1"/>
</dbReference>
<dbReference type="PROSITE" id="PS51194">
    <property type="entry name" value="HELICASE_CTER"/>
    <property type="match status" value="1"/>
</dbReference>
<dbReference type="InterPro" id="IPR000330">
    <property type="entry name" value="SNF2_N"/>
</dbReference>
<dbReference type="Pfam" id="PF00176">
    <property type="entry name" value="SNF2-rel_dom"/>
    <property type="match status" value="1"/>
</dbReference>
<evidence type="ECO:0000259" key="3">
    <source>
        <dbReference type="PROSITE" id="PS51194"/>
    </source>
</evidence>
<dbReference type="InterPro" id="IPR001650">
    <property type="entry name" value="Helicase_C-like"/>
</dbReference>
<dbReference type="GO" id="GO:0004386">
    <property type="term" value="F:helicase activity"/>
    <property type="evidence" value="ECO:0007669"/>
    <property type="project" value="UniProtKB-KW"/>
</dbReference>
<accession>A0A7C4Q4Z8</accession>
<dbReference type="Pfam" id="PF00271">
    <property type="entry name" value="Helicase_C"/>
    <property type="match status" value="1"/>
</dbReference>
<dbReference type="Gene3D" id="3.40.50.10810">
    <property type="entry name" value="Tandem AAA-ATPase domain"/>
    <property type="match status" value="2"/>
</dbReference>
<sequence length="1141" mass="131865">MAHNFITNAKQQNLKERIQTLIRHSQELKFLVGYFYFSGWRELYKALQTRWTNARSTNTPFSIKILVGLDTDLHMGRVIEIAAPGANQCSRDELVGRYFASLRSALRDEDFDTQEFYEQVSFFLELLESGSLQIRKTLDPNHAKLYLFCLDEDGRSLINAPGRFITGSSNLTRAGLIDQQEFNVEIGDYGWEDAEEYFDDLWEQAIPISEVPEHKEKIVRVIRRQTQVAEITPFEAYALVLKTYLDLMELKSLSPHIRRIMQARGYKVYRYQEEAVQQALTVLDQYGGVILADVVGLGKSIIASWLARERNGRGLVICPPALMGDPKTRDSGWYKYLSDFGLHDWDVYSLGALDKVQEYLATYGDDVTTIIVDEAHRFRNEDTEAYERLSQICANRGVILLTATPFNNTPLDIFALLKLFIPPGKSTLTLDERLAARFARYNSLFRKLSYILRYHNAGGEKQRRAEKYYVEIFGDHPPIQVNRVQSEVRRLADEIRAVIEPVIIRRNRLDLRKDPVYSQEITELSEVADPVQLFYELTPEQSHFYDQVIHDYFGEEGQFRGAIYQPFAYEKQSEGENLEEEFTYQQQRNLYDFMRRLLVKRFESSFGAFAQSIQNFIRIHEIVMAFIEKTGKYILDRTLIEKIWEEDEETIEEALLAFANILSEKPDLNPRHDRVYEIAKFDEPDKFIEDIHADLTLLKNIKQRIETLNLVHQDPKSQCLVEAAQKILEAKPKPGEPRRKVVIFSEYQDTIAHIAPQLQVAFPGRVLIAQGALSKSFFDDLLANFDASYTKDHQKDEYDILLATDKLSEGVNLNRAGACINYDIPWNPTRVIQRLGRINRIGAKVFDTLNIYNFFPTEQGAEVVKSREIAAQKMFLIHNTLGEDAKIFAPDETPSPAELFKRLNTNPEETEEESLLTAIRREFFDIQEQFPEIVKGLPDFPPRVKTAKCDKNNELLVFRRKGLQLFIHAVPNTESEKPEVQALSLEEAIPHIRCQPDTPREALSANFWSAYEAVKEHREHIPMPQSEQSLSVKAENNLRSALANHAADLQEYLPFIQTLLRDLKEFQTLPKYTLRRLASVEMNGKVSQKDLQRFRSELEMLHRTLGGDYLELIERRAREFRSEIVIAVENIADNETIDGVE</sequence>
<gene>
    <name evidence="4" type="ORF">ENT17_07920</name>
</gene>
<comment type="caution">
    <text evidence="4">The sequence shown here is derived from an EMBL/GenBank/DDBJ whole genome shotgun (WGS) entry which is preliminary data.</text>
</comment>
<dbReference type="SUPFAM" id="SSF52540">
    <property type="entry name" value="P-loop containing nucleoside triphosphate hydrolases"/>
    <property type="match status" value="2"/>
</dbReference>
<evidence type="ECO:0000256" key="1">
    <source>
        <dbReference type="ARBA" id="ARBA00022801"/>
    </source>
</evidence>
<dbReference type="Gene3D" id="3.40.50.300">
    <property type="entry name" value="P-loop containing nucleotide triphosphate hydrolases"/>
    <property type="match status" value="1"/>
</dbReference>
<dbReference type="SMART" id="SM00490">
    <property type="entry name" value="HELICc"/>
    <property type="match status" value="1"/>
</dbReference>
<dbReference type="GO" id="GO:0016787">
    <property type="term" value="F:hydrolase activity"/>
    <property type="evidence" value="ECO:0007669"/>
    <property type="project" value="UniProtKB-KW"/>
</dbReference>
<keyword evidence="1" id="KW-0378">Hydrolase</keyword>
<dbReference type="PANTHER" id="PTHR10799">
    <property type="entry name" value="SNF2/RAD54 HELICASE FAMILY"/>
    <property type="match status" value="1"/>
</dbReference>
<dbReference type="InterPro" id="IPR014001">
    <property type="entry name" value="Helicase_ATP-bd"/>
</dbReference>